<protein>
    <submittedName>
        <fullName evidence="1">Uncharacterized protein</fullName>
    </submittedName>
</protein>
<sequence length="74" mass="8553">MWGRQKRNLDLKLKHRNLVCLLGLLCGRDTQVNISSLAPFFYSVNLHSLWKILKAARTSIYAAFSTSCSSWFLY</sequence>
<proteinExistence type="predicted"/>
<name>A0A0A9DZT3_ARUDO</name>
<dbReference type="AlphaFoldDB" id="A0A0A9DZT3"/>
<reference evidence="1" key="2">
    <citation type="journal article" date="2015" name="Data Brief">
        <title>Shoot transcriptome of the giant reed, Arundo donax.</title>
        <authorList>
            <person name="Barrero R.A."/>
            <person name="Guerrero F.D."/>
            <person name="Moolhuijzen P."/>
            <person name="Goolsby J.A."/>
            <person name="Tidwell J."/>
            <person name="Bellgard S.E."/>
            <person name="Bellgard M.I."/>
        </authorList>
    </citation>
    <scope>NUCLEOTIDE SEQUENCE</scope>
    <source>
        <tissue evidence="1">Shoot tissue taken approximately 20 cm above the soil surface</tissue>
    </source>
</reference>
<reference evidence="1" key="1">
    <citation type="submission" date="2014-09" db="EMBL/GenBank/DDBJ databases">
        <authorList>
            <person name="Magalhaes I.L.F."/>
            <person name="Oliveira U."/>
            <person name="Santos F.R."/>
            <person name="Vidigal T.H.D.A."/>
            <person name="Brescovit A.D."/>
            <person name="Santos A.J."/>
        </authorList>
    </citation>
    <scope>NUCLEOTIDE SEQUENCE</scope>
    <source>
        <tissue evidence="1">Shoot tissue taken approximately 20 cm above the soil surface</tissue>
    </source>
</reference>
<dbReference type="EMBL" id="GBRH01206725">
    <property type="protein sequence ID" value="JAD91170.1"/>
    <property type="molecule type" value="Transcribed_RNA"/>
</dbReference>
<accession>A0A0A9DZT3</accession>
<organism evidence="1">
    <name type="scientific">Arundo donax</name>
    <name type="common">Giant reed</name>
    <name type="synonym">Donax arundinaceus</name>
    <dbReference type="NCBI Taxonomy" id="35708"/>
    <lineage>
        <taxon>Eukaryota</taxon>
        <taxon>Viridiplantae</taxon>
        <taxon>Streptophyta</taxon>
        <taxon>Embryophyta</taxon>
        <taxon>Tracheophyta</taxon>
        <taxon>Spermatophyta</taxon>
        <taxon>Magnoliopsida</taxon>
        <taxon>Liliopsida</taxon>
        <taxon>Poales</taxon>
        <taxon>Poaceae</taxon>
        <taxon>PACMAD clade</taxon>
        <taxon>Arundinoideae</taxon>
        <taxon>Arundineae</taxon>
        <taxon>Arundo</taxon>
    </lineage>
</organism>
<evidence type="ECO:0000313" key="1">
    <source>
        <dbReference type="EMBL" id="JAD91170.1"/>
    </source>
</evidence>